<dbReference type="Gene3D" id="2.60.120.480">
    <property type="entry name" value="Ureidoglycolate hydrolase"/>
    <property type="match status" value="1"/>
</dbReference>
<dbReference type="GO" id="GO:0004848">
    <property type="term" value="F:ureidoglycolate hydrolase activity"/>
    <property type="evidence" value="ECO:0007669"/>
    <property type="project" value="InterPro"/>
</dbReference>
<dbReference type="OrthoDB" id="2018886at2759"/>
<proteinExistence type="predicted"/>
<accession>A0A0D2MXM1</accession>
<protein>
    <recommendedName>
        <fullName evidence="3">Ureidoglycolate hydrolase</fullName>
    </recommendedName>
</protein>
<sequence>MQVVLSRRGALRCSQAGRQTAVSVRAVAQADVKCVVLKAQRVTPELFAPFGQLICATEDGKVFDGEDAQLVLDKGIPRFYIMRLPARKPALTFDRITFHSQCTQCLGVLQDHPWYMVVARPGGQPGDLQRHPRVEDMATFEIPHGCFVKMESGTWHAGPFFKDVDFLDFYNLELADTNVVDHNTHKYSVEGVRFQIEQP</sequence>
<name>A0A0D2MXM1_9CHLO</name>
<dbReference type="PANTHER" id="PTHR35721">
    <property type="entry name" value="UREIDOGLYCOLATE HYDROLASE"/>
    <property type="match status" value="1"/>
</dbReference>
<dbReference type="PANTHER" id="PTHR35721:SF1">
    <property type="entry name" value="UREIDOGLYCOLATE HYDROLASE"/>
    <property type="match status" value="1"/>
</dbReference>
<dbReference type="KEGG" id="mng:MNEG_9001"/>
<gene>
    <name evidence="1" type="ORF">MNEG_9001</name>
</gene>
<evidence type="ECO:0000313" key="2">
    <source>
        <dbReference type="Proteomes" id="UP000054498"/>
    </source>
</evidence>
<dbReference type="InterPro" id="IPR024060">
    <property type="entry name" value="Ureidoglycolate_lyase_dom_sf"/>
</dbReference>
<dbReference type="Proteomes" id="UP000054498">
    <property type="component" value="Unassembled WGS sequence"/>
</dbReference>
<evidence type="ECO:0008006" key="3">
    <source>
        <dbReference type="Google" id="ProtNLM"/>
    </source>
</evidence>
<dbReference type="InterPro" id="IPR011051">
    <property type="entry name" value="RmlC_Cupin_sf"/>
</dbReference>
<dbReference type="SUPFAM" id="SSF51182">
    <property type="entry name" value="RmlC-like cupins"/>
    <property type="match status" value="1"/>
</dbReference>
<organism evidence="1 2">
    <name type="scientific">Monoraphidium neglectum</name>
    <dbReference type="NCBI Taxonomy" id="145388"/>
    <lineage>
        <taxon>Eukaryota</taxon>
        <taxon>Viridiplantae</taxon>
        <taxon>Chlorophyta</taxon>
        <taxon>core chlorophytes</taxon>
        <taxon>Chlorophyceae</taxon>
        <taxon>CS clade</taxon>
        <taxon>Sphaeropleales</taxon>
        <taxon>Selenastraceae</taxon>
        <taxon>Monoraphidium</taxon>
    </lineage>
</organism>
<evidence type="ECO:0000313" key="1">
    <source>
        <dbReference type="EMBL" id="KIY98960.1"/>
    </source>
</evidence>
<dbReference type="GeneID" id="25741876"/>
<dbReference type="AlphaFoldDB" id="A0A0D2MXM1"/>
<reference evidence="1 2" key="1">
    <citation type="journal article" date="2013" name="BMC Genomics">
        <title>Reconstruction of the lipid metabolism for the microalga Monoraphidium neglectum from its genome sequence reveals characteristics suitable for biofuel production.</title>
        <authorList>
            <person name="Bogen C."/>
            <person name="Al-Dilaimi A."/>
            <person name="Albersmeier A."/>
            <person name="Wichmann J."/>
            <person name="Grundmann M."/>
            <person name="Rupp O."/>
            <person name="Lauersen K.J."/>
            <person name="Blifernez-Klassen O."/>
            <person name="Kalinowski J."/>
            <person name="Goesmann A."/>
            <person name="Mussgnug J.H."/>
            <person name="Kruse O."/>
        </authorList>
    </citation>
    <scope>NUCLEOTIDE SEQUENCE [LARGE SCALE GENOMIC DNA]</scope>
    <source>
        <strain evidence="1 2">SAG 48.87</strain>
    </source>
</reference>
<keyword evidence="2" id="KW-1185">Reference proteome</keyword>
<dbReference type="RefSeq" id="XP_013897980.1">
    <property type="nucleotide sequence ID" value="XM_014042526.1"/>
</dbReference>
<dbReference type="EMBL" id="KK102003">
    <property type="protein sequence ID" value="KIY98960.1"/>
    <property type="molecule type" value="Genomic_DNA"/>
</dbReference>